<feature type="signal peptide" evidence="2">
    <location>
        <begin position="1"/>
        <end position="20"/>
    </location>
</feature>
<keyword evidence="2" id="KW-0732">Signal</keyword>
<evidence type="ECO:0000313" key="3">
    <source>
        <dbReference type="EnsemblMetazoa" id="ACOM035612-PA.1"/>
    </source>
</evidence>
<accession>A0A8W7PQ09</accession>
<feature type="compositionally biased region" description="Basic and acidic residues" evidence="1">
    <location>
        <begin position="182"/>
        <end position="193"/>
    </location>
</feature>
<dbReference type="AlphaFoldDB" id="A0A8W7PQ09"/>
<name>A0A8W7PQ09_ANOCL</name>
<dbReference type="Proteomes" id="UP000075882">
    <property type="component" value="Unassembled WGS sequence"/>
</dbReference>
<proteinExistence type="predicted"/>
<feature type="compositionally biased region" description="Basic residues" evidence="1">
    <location>
        <begin position="223"/>
        <end position="233"/>
    </location>
</feature>
<feature type="chain" id="PRO_5036464948" evidence="2">
    <location>
        <begin position="21"/>
        <end position="465"/>
    </location>
</feature>
<feature type="region of interest" description="Disordered" evidence="1">
    <location>
        <begin position="180"/>
        <end position="279"/>
    </location>
</feature>
<protein>
    <submittedName>
        <fullName evidence="3">Uncharacterized protein</fullName>
    </submittedName>
</protein>
<evidence type="ECO:0000256" key="1">
    <source>
        <dbReference type="SAM" id="MobiDB-lite"/>
    </source>
</evidence>
<dbReference type="VEuPathDB" id="VectorBase:ACON2_038245"/>
<reference evidence="3" key="1">
    <citation type="submission" date="2022-08" db="UniProtKB">
        <authorList>
            <consortium name="EnsemblMetazoa"/>
        </authorList>
    </citation>
    <scope>IDENTIFICATION</scope>
</reference>
<feature type="compositionally biased region" description="Low complexity" evidence="1">
    <location>
        <begin position="234"/>
        <end position="272"/>
    </location>
</feature>
<sequence length="465" mass="51934">MLLRAVGLLLLSSLVARLDGRFLEVSKPPPGTVAIVPTEDDGESVLHGPLFHDLQQLDREKGKYSKTAVHVERSVISEQQSNRWREMISVKLFNQFHSRTFDVADELEVNGSRELDADRPLPEARDTVDDRRNEFGMGYAHPVPPVGPIDAIELKGNGIEQDLALPDPIADVRLLDGWAQPDSRETPENRLAEDSSIVEARQGKGNSLTTTTTTTSTTTRTTTVRKVRRRKTRQQTITSTSSSPRPPSTTRRTARTTAPPSSRLTTTSTTSHRPPRPKLDITRLNLDHLEDDLLLSYAARASPQALALAAGTIPPPVRLLPRSIRQEEEEPKAVPVPSCGCQRTYRPQHSKRSLANHIYSSEETIDRRGDYDEYDDYEDYGELKLPPAPARPLLLPAMSRLLAPPAVGSGEHPESSVERAEKVHGTLERLMGIVTIFSHVDEFIQRKTKQSIRRLARLYESEELD</sequence>
<organism evidence="3">
    <name type="scientific">Anopheles coluzzii</name>
    <name type="common">African malaria mosquito</name>
    <dbReference type="NCBI Taxonomy" id="1518534"/>
    <lineage>
        <taxon>Eukaryota</taxon>
        <taxon>Metazoa</taxon>
        <taxon>Ecdysozoa</taxon>
        <taxon>Arthropoda</taxon>
        <taxon>Hexapoda</taxon>
        <taxon>Insecta</taxon>
        <taxon>Pterygota</taxon>
        <taxon>Neoptera</taxon>
        <taxon>Endopterygota</taxon>
        <taxon>Diptera</taxon>
        <taxon>Nematocera</taxon>
        <taxon>Culicoidea</taxon>
        <taxon>Culicidae</taxon>
        <taxon>Anophelinae</taxon>
        <taxon>Anopheles</taxon>
    </lineage>
</organism>
<feature type="compositionally biased region" description="Low complexity" evidence="1">
    <location>
        <begin position="209"/>
        <end position="222"/>
    </location>
</feature>
<dbReference type="EnsemblMetazoa" id="ACOM035612-RA">
    <property type="protein sequence ID" value="ACOM035612-PA.1"/>
    <property type="gene ID" value="ACOM035612"/>
</dbReference>
<evidence type="ECO:0000256" key="2">
    <source>
        <dbReference type="SAM" id="SignalP"/>
    </source>
</evidence>